<evidence type="ECO:0000313" key="4">
    <source>
        <dbReference type="EMBL" id="MBB5854392.1"/>
    </source>
</evidence>
<feature type="compositionally biased region" description="Low complexity" evidence="1">
    <location>
        <begin position="1"/>
        <end position="29"/>
    </location>
</feature>
<comment type="caution">
    <text evidence="4">The sequence shown here is derived from an EMBL/GenBank/DDBJ whole genome shotgun (WGS) entry which is preliminary data.</text>
</comment>
<dbReference type="AlphaFoldDB" id="A0A841B747"/>
<keyword evidence="2" id="KW-1133">Transmembrane helix</keyword>
<keyword evidence="2" id="KW-0812">Transmembrane</keyword>
<dbReference type="Proteomes" id="UP000580861">
    <property type="component" value="Unassembled WGS sequence"/>
</dbReference>
<dbReference type="RefSeq" id="WP_184898369.1">
    <property type="nucleotide sequence ID" value="NZ_JACHMX010000001.1"/>
</dbReference>
<sequence length="125" mass="13003">MTYPQDPYGQQQPYGQQPPYGQPYQQPGYGQPGYGYGPAMPPQDQGLAIAALVVSIASLVVCTGLLSVIGVIMGHIAHSKAKRGEAGGQGMALAAIIIGYIGVAIIVGLVLVFVIVGIATDWDFD</sequence>
<feature type="transmembrane region" description="Helical" evidence="2">
    <location>
        <begin position="47"/>
        <end position="72"/>
    </location>
</feature>
<dbReference type="InterPro" id="IPR025241">
    <property type="entry name" value="DUF4190"/>
</dbReference>
<dbReference type="Pfam" id="PF13828">
    <property type="entry name" value="DUF4190"/>
    <property type="match status" value="1"/>
</dbReference>
<keyword evidence="2" id="KW-0472">Membrane</keyword>
<reference evidence="4 5" key="1">
    <citation type="submission" date="2020-08" db="EMBL/GenBank/DDBJ databases">
        <title>Sequencing the genomes of 1000 actinobacteria strains.</title>
        <authorList>
            <person name="Klenk H.-P."/>
        </authorList>
    </citation>
    <scope>NUCLEOTIDE SEQUENCE [LARGE SCALE GENOMIC DNA]</scope>
    <source>
        <strain evidence="4 5">DSM 45272</strain>
    </source>
</reference>
<keyword evidence="5" id="KW-1185">Reference proteome</keyword>
<protein>
    <recommendedName>
        <fullName evidence="3">DUF4190 domain-containing protein</fullName>
    </recommendedName>
</protein>
<proteinExistence type="predicted"/>
<dbReference type="EMBL" id="JACHMX010000001">
    <property type="protein sequence ID" value="MBB5854392.1"/>
    <property type="molecule type" value="Genomic_DNA"/>
</dbReference>
<name>A0A841B747_9PSEU</name>
<accession>A0A841B747</accession>
<feature type="domain" description="DUF4190" evidence="3">
    <location>
        <begin position="47"/>
        <end position="107"/>
    </location>
</feature>
<feature type="region of interest" description="Disordered" evidence="1">
    <location>
        <begin position="1"/>
        <end position="37"/>
    </location>
</feature>
<evidence type="ECO:0000256" key="1">
    <source>
        <dbReference type="SAM" id="MobiDB-lite"/>
    </source>
</evidence>
<evidence type="ECO:0000313" key="5">
    <source>
        <dbReference type="Proteomes" id="UP000580861"/>
    </source>
</evidence>
<evidence type="ECO:0000256" key="2">
    <source>
        <dbReference type="SAM" id="Phobius"/>
    </source>
</evidence>
<organism evidence="4 5">
    <name type="scientific">Amycolatopsis umgeniensis</name>
    <dbReference type="NCBI Taxonomy" id="336628"/>
    <lineage>
        <taxon>Bacteria</taxon>
        <taxon>Bacillati</taxon>
        <taxon>Actinomycetota</taxon>
        <taxon>Actinomycetes</taxon>
        <taxon>Pseudonocardiales</taxon>
        <taxon>Pseudonocardiaceae</taxon>
        <taxon>Amycolatopsis</taxon>
    </lineage>
</organism>
<gene>
    <name evidence="4" type="ORF">HDA45_004479</name>
</gene>
<feature type="transmembrane region" description="Helical" evidence="2">
    <location>
        <begin position="93"/>
        <end position="119"/>
    </location>
</feature>
<evidence type="ECO:0000259" key="3">
    <source>
        <dbReference type="Pfam" id="PF13828"/>
    </source>
</evidence>